<name>A0A835JTH9_9ROSI</name>
<reference evidence="1 2" key="1">
    <citation type="submission" date="2020-10" db="EMBL/GenBank/DDBJ databases">
        <title>Plant Genome Project.</title>
        <authorList>
            <person name="Zhang R.-G."/>
        </authorList>
    </citation>
    <scope>NUCLEOTIDE SEQUENCE [LARGE SCALE GENOMIC DNA]</scope>
    <source>
        <strain evidence="1">FAFU-HL-1</strain>
        <tissue evidence="1">Leaf</tissue>
    </source>
</reference>
<dbReference type="EMBL" id="JADGMS010000009">
    <property type="protein sequence ID" value="KAF9675251.1"/>
    <property type="molecule type" value="Genomic_DNA"/>
</dbReference>
<dbReference type="InterPro" id="IPR014710">
    <property type="entry name" value="RmlC-like_jellyroll"/>
</dbReference>
<dbReference type="AlphaFoldDB" id="A0A835JTH9"/>
<evidence type="ECO:0000313" key="1">
    <source>
        <dbReference type="EMBL" id="KAF9675251.1"/>
    </source>
</evidence>
<comment type="caution">
    <text evidence="1">The sequence shown here is derived from an EMBL/GenBank/DDBJ whole genome shotgun (WGS) entry which is preliminary data.</text>
</comment>
<evidence type="ECO:0000313" key="2">
    <source>
        <dbReference type="Proteomes" id="UP000657918"/>
    </source>
</evidence>
<dbReference type="Proteomes" id="UP000657918">
    <property type="component" value="Unassembled WGS sequence"/>
</dbReference>
<dbReference type="Gene3D" id="2.60.120.10">
    <property type="entry name" value="Jelly Rolls"/>
    <property type="match status" value="1"/>
</dbReference>
<protein>
    <submittedName>
        <fullName evidence="1">Uncharacterized protein</fullName>
    </submittedName>
</protein>
<sequence>MKSVFKIWVQNQTLGLGMMATSVLKALAKMLSSMAAAKRLVESDTVPAQALWKAENAKAGNSAALTFENLKAVGSGASQSIAIWTRANESTGNEKSLKGLVHFLYNADIKNPAISISSFGSANSGTVSAPTSVFAKELMMWSLPRPSKQTLPLSERSRQALQPRLKLKFPFPDTVLLVQISSIPMGRGKFIAFKPCRSRFDI</sequence>
<organism evidence="1 2">
    <name type="scientific">Salix dunnii</name>
    <dbReference type="NCBI Taxonomy" id="1413687"/>
    <lineage>
        <taxon>Eukaryota</taxon>
        <taxon>Viridiplantae</taxon>
        <taxon>Streptophyta</taxon>
        <taxon>Embryophyta</taxon>
        <taxon>Tracheophyta</taxon>
        <taxon>Spermatophyta</taxon>
        <taxon>Magnoliopsida</taxon>
        <taxon>eudicotyledons</taxon>
        <taxon>Gunneridae</taxon>
        <taxon>Pentapetalae</taxon>
        <taxon>rosids</taxon>
        <taxon>fabids</taxon>
        <taxon>Malpighiales</taxon>
        <taxon>Salicaceae</taxon>
        <taxon>Saliceae</taxon>
        <taxon>Salix</taxon>
    </lineage>
</organism>
<accession>A0A835JTH9</accession>
<keyword evidence="2" id="KW-1185">Reference proteome</keyword>
<gene>
    <name evidence="1" type="ORF">SADUNF_Sadunf09G0012600</name>
</gene>
<proteinExistence type="predicted"/>